<organism evidence="2">
    <name type="scientific">Neobacillus citreus</name>
    <dbReference type="NCBI Taxonomy" id="2833578"/>
    <lineage>
        <taxon>Bacteria</taxon>
        <taxon>Bacillati</taxon>
        <taxon>Bacillota</taxon>
        <taxon>Bacilli</taxon>
        <taxon>Bacillales</taxon>
        <taxon>Bacillaceae</taxon>
        <taxon>Neobacillus</taxon>
    </lineage>
</organism>
<protein>
    <submittedName>
        <fullName evidence="2">Uncharacterized protein</fullName>
    </submittedName>
</protein>
<gene>
    <name evidence="3" type="ORF">KHB02_015850</name>
    <name evidence="2" type="ORF">KHB02_43630</name>
</gene>
<proteinExistence type="predicted"/>
<keyword evidence="1" id="KW-0812">Transmembrane</keyword>
<dbReference type="RefSeq" id="WP_213148058.1">
    <property type="nucleotide sequence ID" value="NZ_JAGYPE020000028.1"/>
</dbReference>
<dbReference type="Proteomes" id="UP000677265">
    <property type="component" value="Unassembled WGS sequence"/>
</dbReference>
<dbReference type="AlphaFoldDB" id="A0A942YG34"/>
<feature type="transmembrane region" description="Helical" evidence="1">
    <location>
        <begin position="122"/>
        <end position="142"/>
    </location>
</feature>
<keyword evidence="4" id="KW-1185">Reference proteome</keyword>
<keyword evidence="1" id="KW-0472">Membrane</keyword>
<accession>A0A942YG34</accession>
<comment type="caution">
    <text evidence="2">The sequence shown here is derived from an EMBL/GenBank/DDBJ whole genome shotgun (WGS) entry which is preliminary data.</text>
</comment>
<evidence type="ECO:0000313" key="4">
    <source>
        <dbReference type="Proteomes" id="UP000677265"/>
    </source>
</evidence>
<evidence type="ECO:0000313" key="3">
    <source>
        <dbReference type="EMBL" id="MCH6266996.1"/>
    </source>
</evidence>
<dbReference type="EMBL" id="JAGYPE020000028">
    <property type="protein sequence ID" value="MCH6266996.1"/>
    <property type="molecule type" value="Genomic_DNA"/>
</dbReference>
<dbReference type="EMBL" id="JAGYPE010000010">
    <property type="protein sequence ID" value="MBS4188275.1"/>
    <property type="molecule type" value="Genomic_DNA"/>
</dbReference>
<keyword evidence="1" id="KW-1133">Transmembrane helix</keyword>
<feature type="transmembrane region" description="Helical" evidence="1">
    <location>
        <begin position="148"/>
        <end position="164"/>
    </location>
</feature>
<sequence>MNFTNKAQSINDYLDKYYEKLLKDGSMVRDYQTLLKQLQLETTKLSNYKFTIKEEIESELVRSQGYKNLDESDKHHILSLLERVHQELKIPEFTIVKEDCLELVNVSVETSKASTVQKQPQGVINIGTAIGAVVGLGISFIIQKSIPVILIGGIGGAAIGSFLGKGAGTNRKPIHPTVPDSLERQQMFGKVSPDKLGAVIQARKTAIKSLFSQYCKQLEAVCQTSLK</sequence>
<evidence type="ECO:0000256" key="1">
    <source>
        <dbReference type="SAM" id="Phobius"/>
    </source>
</evidence>
<reference evidence="2" key="1">
    <citation type="submission" date="2021-05" db="EMBL/GenBank/DDBJ databases">
        <title>Novel Bacillus species.</title>
        <authorList>
            <person name="Liu G."/>
        </authorList>
    </citation>
    <scope>NUCLEOTIDE SEQUENCE</scope>
    <source>
        <strain evidence="2 4">FJAT-50051</strain>
    </source>
</reference>
<name>A0A942YG34_9BACI</name>
<evidence type="ECO:0000313" key="2">
    <source>
        <dbReference type="EMBL" id="MBS4188275.1"/>
    </source>
</evidence>